<proteinExistence type="predicted"/>
<comment type="caution">
    <text evidence="1">The sequence shown here is derived from an EMBL/GenBank/DDBJ whole genome shotgun (WGS) entry which is preliminary data.</text>
</comment>
<keyword evidence="2" id="KW-1185">Reference proteome</keyword>
<dbReference type="Proteomes" id="UP000812270">
    <property type="component" value="Unassembled WGS sequence"/>
</dbReference>
<protein>
    <submittedName>
        <fullName evidence="1">Uncharacterized protein</fullName>
    </submittedName>
</protein>
<evidence type="ECO:0000313" key="2">
    <source>
        <dbReference type="Proteomes" id="UP000812270"/>
    </source>
</evidence>
<gene>
    <name evidence="1" type="ORF">KTO63_24655</name>
</gene>
<dbReference type="RefSeq" id="WP_217794698.1">
    <property type="nucleotide sequence ID" value="NZ_JAHSPG010000018.1"/>
</dbReference>
<sequence length="57" mass="6260">MVIVITILFGALGLFNLFVGFVQASLVKKMYIIRLGEPMPFVSEEEINATISVSSQP</sequence>
<reference evidence="1" key="1">
    <citation type="submission" date="2021-06" db="EMBL/GenBank/DDBJ databases">
        <authorList>
            <person name="Huq M.A."/>
        </authorList>
    </citation>
    <scope>NUCLEOTIDE SEQUENCE</scope>
    <source>
        <strain evidence="1">MAH-26</strain>
    </source>
</reference>
<dbReference type="EMBL" id="JAHSPG010000018">
    <property type="protein sequence ID" value="MBV4360378.1"/>
    <property type="molecule type" value="Genomic_DNA"/>
</dbReference>
<dbReference type="AlphaFoldDB" id="A0A9E2W6Y6"/>
<name>A0A9E2W6Y6_9BACT</name>
<evidence type="ECO:0000313" key="1">
    <source>
        <dbReference type="EMBL" id="MBV4360378.1"/>
    </source>
</evidence>
<accession>A0A9E2W6Y6</accession>
<organism evidence="1 2">
    <name type="scientific">Pinibacter aurantiacus</name>
    <dbReference type="NCBI Taxonomy" id="2851599"/>
    <lineage>
        <taxon>Bacteria</taxon>
        <taxon>Pseudomonadati</taxon>
        <taxon>Bacteroidota</taxon>
        <taxon>Chitinophagia</taxon>
        <taxon>Chitinophagales</taxon>
        <taxon>Chitinophagaceae</taxon>
        <taxon>Pinibacter</taxon>
    </lineage>
</organism>